<dbReference type="Gene3D" id="3.40.50.10320">
    <property type="entry name" value="LmbE-like"/>
    <property type="match status" value="1"/>
</dbReference>
<evidence type="ECO:0000313" key="4">
    <source>
        <dbReference type="Proteomes" id="UP000320333"/>
    </source>
</evidence>
<dbReference type="InterPro" id="IPR003737">
    <property type="entry name" value="GlcNAc_PI_deacetylase-related"/>
</dbReference>
<dbReference type="PANTHER" id="PTHR12993">
    <property type="entry name" value="N-ACETYLGLUCOSAMINYL-PHOSPHATIDYLINOSITOL DE-N-ACETYLASE-RELATED"/>
    <property type="match status" value="1"/>
</dbReference>
<dbReference type="EMBL" id="QEAP01000001">
    <property type="protein sequence ID" value="TPX78681.1"/>
    <property type="molecule type" value="Genomic_DNA"/>
</dbReference>
<proteinExistence type="inferred from homology"/>
<dbReference type="Pfam" id="PF02585">
    <property type="entry name" value="PIG-L"/>
    <property type="match status" value="1"/>
</dbReference>
<dbReference type="UniPathway" id="UPA00196"/>
<dbReference type="EC" id="3.5.1.89" evidence="2"/>
<dbReference type="SUPFAM" id="SSF102588">
    <property type="entry name" value="LmbE-like"/>
    <property type="match status" value="1"/>
</dbReference>
<evidence type="ECO:0000313" key="3">
    <source>
        <dbReference type="EMBL" id="TPX78681.1"/>
    </source>
</evidence>
<dbReference type="AlphaFoldDB" id="A0A507FQI1"/>
<dbReference type="GO" id="GO:0006506">
    <property type="term" value="P:GPI anchor biosynthetic process"/>
    <property type="evidence" value="ECO:0007669"/>
    <property type="project" value="UniProtKB-UniPathway"/>
</dbReference>
<comment type="similarity">
    <text evidence="1">Belongs to the PIGL family.</text>
</comment>
<dbReference type="STRING" id="246404.A0A507FQI1"/>
<protein>
    <recommendedName>
        <fullName evidence="2">N-acetylglucosaminylphosphatidylinositol deacetylase</fullName>
        <ecNumber evidence="2">3.5.1.89</ecNumber>
    </recommendedName>
</protein>
<dbReference type="OrthoDB" id="440160at2759"/>
<name>A0A507FQI1_9FUNG</name>
<comment type="caution">
    <text evidence="3">The sequence shown here is derived from an EMBL/GenBank/DDBJ whole genome shotgun (WGS) entry which is preliminary data.</text>
</comment>
<dbReference type="PANTHER" id="PTHR12993:SF11">
    <property type="entry name" value="N-ACETYLGLUCOSAMINYL-PHOSPHATIDYLINOSITOL DE-N-ACETYLASE"/>
    <property type="match status" value="1"/>
</dbReference>
<dbReference type="InterPro" id="IPR024078">
    <property type="entry name" value="LmbE-like_dom_sf"/>
</dbReference>
<sequence length="282" mass="32163">MWIVTQFLIAAVGVSLALYLYVCANPSSRANLFLGSLAQTGTRVLLLVAHPDDECMFFGPTALQLSANADVHAVSVSNGNFDGLGSVREKEFVESCKVLGLRPGRVSVWDHESMPDGMNVWWKEDDIASAVGKYVLENQIEIIITFDKYGISGHPNHRAVFAGVRRLLQQPVFMKKVKAYSLVSAPLLRKFISLLDLFPTLVMHFRHSLRFKARLYETRTAEEVKLLHTNRVDKERILFLSTPSEMWKARRAMICHASQLVWFRHLYLVFSRYMVMNELEEI</sequence>
<organism evidence="3 4">
    <name type="scientific">Chytriomyces confervae</name>
    <dbReference type="NCBI Taxonomy" id="246404"/>
    <lineage>
        <taxon>Eukaryota</taxon>
        <taxon>Fungi</taxon>
        <taxon>Fungi incertae sedis</taxon>
        <taxon>Chytridiomycota</taxon>
        <taxon>Chytridiomycota incertae sedis</taxon>
        <taxon>Chytridiomycetes</taxon>
        <taxon>Chytridiales</taxon>
        <taxon>Chytriomycetaceae</taxon>
        <taxon>Chytriomyces</taxon>
    </lineage>
</organism>
<keyword evidence="4" id="KW-1185">Reference proteome</keyword>
<dbReference type="Proteomes" id="UP000320333">
    <property type="component" value="Unassembled WGS sequence"/>
</dbReference>
<accession>A0A507FQI1</accession>
<gene>
    <name evidence="3" type="ORF">CcCBS67573_g00067</name>
</gene>
<evidence type="ECO:0000256" key="2">
    <source>
        <dbReference type="ARBA" id="ARBA00012176"/>
    </source>
</evidence>
<reference evidence="3 4" key="1">
    <citation type="journal article" date="2019" name="Sci. Rep.">
        <title>Comparative genomics of chytrid fungi reveal insights into the obligate biotrophic and pathogenic lifestyle of Synchytrium endobioticum.</title>
        <authorList>
            <person name="van de Vossenberg B.T.L.H."/>
            <person name="Warris S."/>
            <person name="Nguyen H.D.T."/>
            <person name="van Gent-Pelzer M.P.E."/>
            <person name="Joly D.L."/>
            <person name="van de Geest H.C."/>
            <person name="Bonants P.J.M."/>
            <person name="Smith D.S."/>
            <person name="Levesque C.A."/>
            <person name="van der Lee T.A.J."/>
        </authorList>
    </citation>
    <scope>NUCLEOTIDE SEQUENCE [LARGE SCALE GENOMIC DNA]</scope>
    <source>
        <strain evidence="3 4">CBS 675.73</strain>
    </source>
</reference>
<dbReference type="GO" id="GO:0000225">
    <property type="term" value="F:N-acetylglucosaminylphosphatidylinositol deacetylase activity"/>
    <property type="evidence" value="ECO:0007669"/>
    <property type="project" value="UniProtKB-EC"/>
</dbReference>
<dbReference type="GO" id="GO:0005783">
    <property type="term" value="C:endoplasmic reticulum"/>
    <property type="evidence" value="ECO:0007669"/>
    <property type="project" value="TreeGrafter"/>
</dbReference>
<evidence type="ECO:0000256" key="1">
    <source>
        <dbReference type="ARBA" id="ARBA00006066"/>
    </source>
</evidence>
<dbReference type="GO" id="GO:0016020">
    <property type="term" value="C:membrane"/>
    <property type="evidence" value="ECO:0007669"/>
    <property type="project" value="GOC"/>
</dbReference>